<name>A0AAE0FLS6_9CHLO</name>
<dbReference type="Pfam" id="PF07059">
    <property type="entry name" value="EDR2_C"/>
    <property type="match status" value="1"/>
</dbReference>
<sequence length="368" mass="40962">MWSYVGSLYSDLFESNRVLETRARAVSNSENISKNGKECFPRGPRFQDTPSDLKLSCFSEPFASDFEVRGANYLTDHVKQRSAKAAFTLHRVDIIKGSFECICEEVESVRKLVNSGGASSYLVVGWRLVVNKEHVTQISIFSRSLPEGEDRAFDKLFNAFMNSSDSDRKNTLKFIPRIIHLTNRSALSLIEMLGGTRPVMIAKKLKTEFIKFETGMEIIIDVSSNFIAARVMDLCVGMCRELVVDLGFLLQGSKSDELPERLLGAAQMCYVDINRAMDEQDSPDAKCPLQPSERCTGGIGCSLAAEDPAATSGPPNLEKMQDGVTVRRSVTSTLVGICVRLMAICIILLLLEPRFRSNLEFMLDHFSP</sequence>
<evidence type="ECO:0000313" key="4">
    <source>
        <dbReference type="Proteomes" id="UP001190700"/>
    </source>
</evidence>
<keyword evidence="1" id="KW-0472">Membrane</keyword>
<keyword evidence="1" id="KW-0812">Transmembrane</keyword>
<dbReference type="InterPro" id="IPR009769">
    <property type="entry name" value="EDR2_C"/>
</dbReference>
<dbReference type="EMBL" id="LGRX02016992">
    <property type="protein sequence ID" value="KAK3261321.1"/>
    <property type="molecule type" value="Genomic_DNA"/>
</dbReference>
<feature type="domain" description="Protein ENHANCED DISEASE RESISTANCE 2 C-terminal" evidence="2">
    <location>
        <begin position="59"/>
        <end position="272"/>
    </location>
</feature>
<accession>A0AAE0FLS6</accession>
<proteinExistence type="predicted"/>
<dbReference type="PANTHER" id="PTHR12136">
    <property type="entry name" value="ENHANCED DISEASE RESISTANCE-RELATED"/>
    <property type="match status" value="1"/>
</dbReference>
<dbReference type="Proteomes" id="UP001190700">
    <property type="component" value="Unassembled WGS sequence"/>
</dbReference>
<dbReference type="InterPro" id="IPR045096">
    <property type="entry name" value="EDR2-like"/>
</dbReference>
<protein>
    <recommendedName>
        <fullName evidence="2">Protein ENHANCED DISEASE RESISTANCE 2 C-terminal domain-containing protein</fullName>
    </recommendedName>
</protein>
<evidence type="ECO:0000259" key="2">
    <source>
        <dbReference type="Pfam" id="PF07059"/>
    </source>
</evidence>
<evidence type="ECO:0000313" key="3">
    <source>
        <dbReference type="EMBL" id="KAK3261321.1"/>
    </source>
</evidence>
<reference evidence="3 4" key="1">
    <citation type="journal article" date="2015" name="Genome Biol. Evol.">
        <title>Comparative Genomics of a Bacterivorous Green Alga Reveals Evolutionary Causalities and Consequences of Phago-Mixotrophic Mode of Nutrition.</title>
        <authorList>
            <person name="Burns J.A."/>
            <person name="Paasch A."/>
            <person name="Narechania A."/>
            <person name="Kim E."/>
        </authorList>
    </citation>
    <scope>NUCLEOTIDE SEQUENCE [LARGE SCALE GENOMIC DNA]</scope>
    <source>
        <strain evidence="3 4">PLY_AMNH</strain>
    </source>
</reference>
<keyword evidence="1" id="KW-1133">Transmembrane helix</keyword>
<dbReference type="PANTHER" id="PTHR12136:SF41">
    <property type="entry name" value="PLECKSTRIN HOMOLOGY (PH) AND LIPID-BINDING START DOMAINS-CONTAINING PROTEIN"/>
    <property type="match status" value="1"/>
</dbReference>
<evidence type="ECO:0000256" key="1">
    <source>
        <dbReference type="SAM" id="Phobius"/>
    </source>
</evidence>
<comment type="caution">
    <text evidence="3">The sequence shown here is derived from an EMBL/GenBank/DDBJ whole genome shotgun (WGS) entry which is preliminary data.</text>
</comment>
<feature type="transmembrane region" description="Helical" evidence="1">
    <location>
        <begin position="330"/>
        <end position="351"/>
    </location>
</feature>
<gene>
    <name evidence="3" type="ORF">CYMTET_29768</name>
</gene>
<keyword evidence="4" id="KW-1185">Reference proteome</keyword>
<organism evidence="3 4">
    <name type="scientific">Cymbomonas tetramitiformis</name>
    <dbReference type="NCBI Taxonomy" id="36881"/>
    <lineage>
        <taxon>Eukaryota</taxon>
        <taxon>Viridiplantae</taxon>
        <taxon>Chlorophyta</taxon>
        <taxon>Pyramimonadophyceae</taxon>
        <taxon>Pyramimonadales</taxon>
        <taxon>Pyramimonadaceae</taxon>
        <taxon>Cymbomonas</taxon>
    </lineage>
</organism>
<dbReference type="AlphaFoldDB" id="A0AAE0FLS6"/>